<dbReference type="EMBL" id="LKFU01000038">
    <property type="protein sequence ID" value="RND88080.1"/>
    <property type="molecule type" value="Genomic_DNA"/>
</dbReference>
<evidence type="ECO:0000256" key="1">
    <source>
        <dbReference type="SAM" id="SignalP"/>
    </source>
</evidence>
<dbReference type="Pfam" id="PF13731">
    <property type="entry name" value="WxL"/>
    <property type="match status" value="1"/>
</dbReference>
<dbReference type="CDD" id="cd01951">
    <property type="entry name" value="lectin_L-type"/>
    <property type="match status" value="1"/>
</dbReference>
<evidence type="ECO:0000313" key="3">
    <source>
        <dbReference type="EMBL" id="RND88080.1"/>
    </source>
</evidence>
<proteinExistence type="predicted"/>
<dbReference type="Gene3D" id="2.60.120.200">
    <property type="match status" value="1"/>
</dbReference>
<evidence type="ECO:0000313" key="4">
    <source>
        <dbReference type="Proteomes" id="UP000285532"/>
    </source>
</evidence>
<reference evidence="3 4" key="1">
    <citation type="journal article" date="2018" name="Front. Microbiol.">
        <title>Conversion of Methionine to Cysteine in Lactobacillus paracasei Depends on the Highly Mobile cysK-ctl-cysE Gene Cluster.</title>
        <authorList>
            <person name="Wuthrich D."/>
            <person name="Irmler S."/>
            <person name="Berthoud H."/>
            <person name="Guggenbuhl B."/>
            <person name="Eugster E."/>
            <person name="Bruggmann R."/>
        </authorList>
    </citation>
    <scope>NUCLEOTIDE SEQUENCE [LARGE SCALE GENOMIC DNA]</scope>
    <source>
        <strain evidence="3 4">FAM18172</strain>
    </source>
</reference>
<dbReference type="InterPro" id="IPR056573">
    <property type="entry name" value="Lectin_L-type_dom"/>
</dbReference>
<dbReference type="AlphaFoldDB" id="A0A422MDQ3"/>
<protein>
    <recommendedName>
        <fullName evidence="2">WxL domain-containing protein</fullName>
    </recommendedName>
</protein>
<evidence type="ECO:0000259" key="2">
    <source>
        <dbReference type="Pfam" id="PF13731"/>
    </source>
</evidence>
<feature type="chain" id="PRO_5039305262" description="WxL domain-containing protein" evidence="1">
    <location>
        <begin position="27"/>
        <end position="667"/>
    </location>
</feature>
<dbReference type="RefSeq" id="WP_128518802.1">
    <property type="nucleotide sequence ID" value="NZ_LKFU01000038.1"/>
</dbReference>
<dbReference type="SUPFAM" id="SSF49899">
    <property type="entry name" value="Concanavalin A-like lectins/glucanases"/>
    <property type="match status" value="1"/>
</dbReference>
<dbReference type="InterPro" id="IPR013320">
    <property type="entry name" value="ConA-like_dom_sf"/>
</dbReference>
<dbReference type="InterPro" id="IPR027994">
    <property type="entry name" value="WxL_dom"/>
</dbReference>
<accession>A0A422MDQ3</accession>
<keyword evidence="1" id="KW-0732">Signal</keyword>
<sequence>MKKKTFIMICLTVIFGMVLGPLQSVAAAEATWPSGTYPAPATGSFTRLNGLFDRVSTDSSPIKSGTDEVGFELNADQASKVGSVWSKTPFVDLNKDKFTLDMQIYLGNKTGGADGLAFALAGTKPTKSGNGGASLGVWGLPEMQGGSSVGVAATGNLNSFAIVVDTKKSVEAFKSGMDKNVGYPAFFSSDQYIGSGYPSQASMYKIGIPYWQTELVFTGSGTGLRNFADPLSTRVTNGNWQNLVVSWAKTSSGGTLTYQIKGTGLTTVSRSITWTNAQIQSIFGSTKLFLGFTSATGAASEPHVVGIKSLADFNTVSGTVTLKQGNDPVTIDKPLNIGDKLMYEYALDVNNIDGRPWKATNIALPKGEYLDYLNSGGAPAKPGDNLDVNVTIGSETKTAHAIVQSDNLSAVITDMPEFPNNTESLVKFSLPVQVQKHNATTIKYVTHAAGNLTGGAPSNSYKLTNTVDNSDSVKYSIAAFDPGELSLLVVPNFYFQKLKVGEPEPVDPEVADVIAGIPGQGKLNSSSEIAPDKWLINNSQNVSAPGKYLEVKDTRPDKPGWRLSMKLSPFTHADDYVLGDNGDKGGGKAEMVLFDVNSQTDFEVTRIKDNNQDSVVKVMQAGTTEPNWSLGDAASSTQALLSVQRTPSVHAGKYSSTATWTLANAPQ</sequence>
<comment type="caution">
    <text evidence="3">The sequence shown here is derived from an EMBL/GenBank/DDBJ whole genome shotgun (WGS) entry which is preliminary data.</text>
</comment>
<dbReference type="Proteomes" id="UP000285532">
    <property type="component" value="Unassembled WGS sequence"/>
</dbReference>
<feature type="domain" description="WxL" evidence="2">
    <location>
        <begin position="479"/>
        <end position="666"/>
    </location>
</feature>
<organism evidence="3 4">
    <name type="scientific">Lacticaseibacillus paracasei</name>
    <name type="common">Lactobacillus paracasei</name>
    <dbReference type="NCBI Taxonomy" id="1597"/>
    <lineage>
        <taxon>Bacteria</taxon>
        <taxon>Bacillati</taxon>
        <taxon>Bacillota</taxon>
        <taxon>Bacilli</taxon>
        <taxon>Lactobacillales</taxon>
        <taxon>Lactobacillaceae</taxon>
        <taxon>Lacticaseibacillus</taxon>
    </lineage>
</organism>
<feature type="signal peptide" evidence="1">
    <location>
        <begin position="1"/>
        <end position="26"/>
    </location>
</feature>
<name>A0A422MDQ3_LACPA</name>
<gene>
    <name evidence="3" type="ORF">FAM18172_00518</name>
</gene>